<proteinExistence type="predicted"/>
<comment type="caution">
    <text evidence="3">The sequence shown here is derived from an EMBL/GenBank/DDBJ whole genome shotgun (WGS) entry which is preliminary data.</text>
</comment>
<dbReference type="Gene3D" id="2.30.40.10">
    <property type="entry name" value="Urease, subunit C, domain 1"/>
    <property type="match status" value="1"/>
</dbReference>
<dbReference type="Pfam" id="PF07969">
    <property type="entry name" value="Amidohydro_3"/>
    <property type="match status" value="1"/>
</dbReference>
<gene>
    <name evidence="3" type="ORF">NBM05_12090</name>
</gene>
<evidence type="ECO:0000256" key="1">
    <source>
        <dbReference type="SAM" id="MobiDB-lite"/>
    </source>
</evidence>
<dbReference type="PANTHER" id="PTHR22642:SF2">
    <property type="entry name" value="PROTEIN LONG AFTER FAR-RED 3"/>
    <property type="match status" value="1"/>
</dbReference>
<dbReference type="InterPro" id="IPR011059">
    <property type="entry name" value="Metal-dep_hydrolase_composite"/>
</dbReference>
<reference evidence="3" key="1">
    <citation type="submission" date="2022-06" db="EMBL/GenBank/DDBJ databases">
        <title>Rothia sp. isolated from sandalwood seedling.</title>
        <authorList>
            <person name="Tuikhar N."/>
            <person name="Kirdat K."/>
            <person name="Thorat V."/>
            <person name="Swetha P."/>
            <person name="Padma S."/>
            <person name="Sundararaj R."/>
            <person name="Yadav A."/>
        </authorList>
    </citation>
    <scope>NUCLEOTIDE SEQUENCE</scope>
    <source>
        <strain evidence="3">AR01</strain>
    </source>
</reference>
<dbReference type="PANTHER" id="PTHR22642">
    <property type="entry name" value="IMIDAZOLONEPROPIONASE"/>
    <property type="match status" value="1"/>
</dbReference>
<keyword evidence="4" id="KW-1185">Reference proteome</keyword>
<feature type="domain" description="Amidohydrolase 3" evidence="2">
    <location>
        <begin position="45"/>
        <end position="504"/>
    </location>
</feature>
<protein>
    <submittedName>
        <fullName evidence="3">Amidohydrolase</fullName>
    </submittedName>
</protein>
<sequence>MRIDAIWRGRFWTGDPARPEAHALAVHRGRILAVDELSGLEPEVEYDLGGARAVPGFHDAHHHTLGTGDHLSQVDLRHPRVTTLEGLYAALARRAAELPRDAWVRAGGYDQNRLGAHPTAEGIDAAVGGRPAVVEHVSHHMLVASTRAFELAGYPGRDGYPDVPGGRVEREKSGRAVGLLQENAGTPVRRESARDSQERTQQLLRLASDQALDYGLTSLTEPGVIVGGMMGANDPSLGAYQTAIEAGTLRPRMTVMPFHHLLHGLELGAEGWRTLDLGMRTGFGDERLRLGPVKIISDGSLIGRSAAVHRCFCGEADNRGLMVVDPEELSELVLSFHRAGWAVATHAIGDRAIDHALDAVEAAQRVEPRPARHRIEHFSMASDEQVRRCAALGVVPVPQGPFVTEFGDGVLEAIGPDRARGTYRLRSLLDVGMTVPGSSDSPICDADPIASIDAMVNRRTSSGAEFFPEERVTVEQALRAYTYGSAYAVGREHEVGTLAPGQLAEPLLTSGQVPRRWRLVRHLPRTGGGKVRRLGAAEWARLEAAPSAAGAP</sequence>
<dbReference type="InterPro" id="IPR033932">
    <property type="entry name" value="YtcJ-like"/>
</dbReference>
<dbReference type="RefSeq" id="WP_254167768.1">
    <property type="nucleotide sequence ID" value="NZ_JANAFB010000034.1"/>
</dbReference>
<accession>A0A9X2HBS7</accession>
<organism evidence="3 4">
    <name type="scientific">Rothia santali</name>
    <dbReference type="NCBI Taxonomy" id="2949643"/>
    <lineage>
        <taxon>Bacteria</taxon>
        <taxon>Bacillati</taxon>
        <taxon>Actinomycetota</taxon>
        <taxon>Actinomycetes</taxon>
        <taxon>Micrococcales</taxon>
        <taxon>Micrococcaceae</taxon>
        <taxon>Rothia</taxon>
    </lineage>
</organism>
<dbReference type="GO" id="GO:0016810">
    <property type="term" value="F:hydrolase activity, acting on carbon-nitrogen (but not peptide) bonds"/>
    <property type="evidence" value="ECO:0007669"/>
    <property type="project" value="InterPro"/>
</dbReference>
<name>A0A9X2HBS7_9MICC</name>
<evidence type="ECO:0000313" key="3">
    <source>
        <dbReference type="EMBL" id="MCP3426719.1"/>
    </source>
</evidence>
<evidence type="ECO:0000313" key="4">
    <source>
        <dbReference type="Proteomes" id="UP001139502"/>
    </source>
</evidence>
<dbReference type="InterPro" id="IPR032466">
    <property type="entry name" value="Metal_Hydrolase"/>
</dbReference>
<dbReference type="Proteomes" id="UP001139502">
    <property type="component" value="Unassembled WGS sequence"/>
</dbReference>
<dbReference type="CDD" id="cd01300">
    <property type="entry name" value="YtcJ_like"/>
    <property type="match status" value="1"/>
</dbReference>
<dbReference type="SUPFAM" id="SSF51338">
    <property type="entry name" value="Composite domain of metallo-dependent hydrolases"/>
    <property type="match status" value="1"/>
</dbReference>
<feature type="region of interest" description="Disordered" evidence="1">
    <location>
        <begin position="175"/>
        <end position="196"/>
    </location>
</feature>
<dbReference type="AlphaFoldDB" id="A0A9X2HBS7"/>
<dbReference type="Gene3D" id="3.10.310.70">
    <property type="match status" value="1"/>
</dbReference>
<dbReference type="Gene3D" id="3.20.20.140">
    <property type="entry name" value="Metal-dependent hydrolases"/>
    <property type="match status" value="1"/>
</dbReference>
<dbReference type="InterPro" id="IPR013108">
    <property type="entry name" value="Amidohydro_3"/>
</dbReference>
<evidence type="ECO:0000259" key="2">
    <source>
        <dbReference type="Pfam" id="PF07969"/>
    </source>
</evidence>
<dbReference type="EMBL" id="JANAFB010000034">
    <property type="protein sequence ID" value="MCP3426719.1"/>
    <property type="molecule type" value="Genomic_DNA"/>
</dbReference>
<dbReference type="SUPFAM" id="SSF51556">
    <property type="entry name" value="Metallo-dependent hydrolases"/>
    <property type="match status" value="1"/>
</dbReference>